<feature type="region of interest" description="Disordered" evidence="2">
    <location>
        <begin position="347"/>
        <end position="380"/>
    </location>
</feature>
<reference evidence="3" key="1">
    <citation type="submission" date="2021-01" db="EMBL/GenBank/DDBJ databases">
        <authorList>
            <person name="Corre E."/>
            <person name="Pelletier E."/>
            <person name="Niang G."/>
            <person name="Scheremetjew M."/>
            <person name="Finn R."/>
            <person name="Kale V."/>
            <person name="Holt S."/>
            <person name="Cochrane G."/>
            <person name="Meng A."/>
            <person name="Brown T."/>
            <person name="Cohen L."/>
        </authorList>
    </citation>
    <scope>NUCLEOTIDE SEQUENCE</scope>
    <source>
        <strain evidence="3">CCMP2222</strain>
    </source>
</reference>
<sequence length="380" mass="39607">MKRPASFAAREAKRAAKASGDLKHRCEEVSSALLAATASFPLPVLEMLSSNIADSLGIVKDNRHPFQEQVATMIGEVLDAVSKVAQAKVAKAQSELSDLTATKDELENAEQSAMEELNVKVEATNTAMTAAAGTSDALIAAEAALADAQAALAETRSVQDTDASKKSYLSTMLSEKYVPLKEGTLEGSATKGIVSEVVHFGKECSLDATLLSTLPTALSKAPADRGTFDKLVLEQLSEMFSRAIDDLEAKITKLGVTIGDQQAKVDEATDKLDKAKVADQEAKAAVDAAKASQKQATASRSEAKANLKAAGPAIKDATAALQEAECEASALQAGPMKAYQALMELSLAPEEPEPAAAAPVPTEEELVPAQAAAEEEQPAA</sequence>
<dbReference type="EMBL" id="HBGQ01021935">
    <property type="protein sequence ID" value="CAD9395779.1"/>
    <property type="molecule type" value="Transcribed_RNA"/>
</dbReference>
<feature type="compositionally biased region" description="Low complexity" evidence="2">
    <location>
        <begin position="354"/>
        <end position="372"/>
    </location>
</feature>
<protein>
    <submittedName>
        <fullName evidence="3">Uncharacterized protein</fullName>
    </submittedName>
</protein>
<evidence type="ECO:0000313" key="3">
    <source>
        <dbReference type="EMBL" id="CAD9395779.1"/>
    </source>
</evidence>
<dbReference type="AlphaFoldDB" id="A0A7S2BFT7"/>
<feature type="coiled-coil region" evidence="1">
    <location>
        <begin position="82"/>
        <end position="119"/>
    </location>
</feature>
<keyword evidence="1" id="KW-0175">Coiled coil</keyword>
<name>A0A7S2BFT7_9DINO</name>
<proteinExistence type="predicted"/>
<evidence type="ECO:0000256" key="1">
    <source>
        <dbReference type="SAM" id="Coils"/>
    </source>
</evidence>
<evidence type="ECO:0000256" key="2">
    <source>
        <dbReference type="SAM" id="MobiDB-lite"/>
    </source>
</evidence>
<organism evidence="3">
    <name type="scientific">Alexandrium andersonii</name>
    <dbReference type="NCBI Taxonomy" id="327968"/>
    <lineage>
        <taxon>Eukaryota</taxon>
        <taxon>Sar</taxon>
        <taxon>Alveolata</taxon>
        <taxon>Dinophyceae</taxon>
        <taxon>Gonyaulacales</taxon>
        <taxon>Pyrocystaceae</taxon>
        <taxon>Alexandrium</taxon>
    </lineage>
</organism>
<gene>
    <name evidence="3" type="ORF">AAND1436_LOCUS10857</name>
</gene>
<accession>A0A7S2BFT7</accession>